<dbReference type="InterPro" id="IPR041685">
    <property type="entry name" value="AAA_GajA/Old/RecF-like"/>
</dbReference>
<protein>
    <recommendedName>
        <fullName evidence="2">Endonuclease GajA/Old nuclease/RecF-like AAA domain-containing protein</fullName>
    </recommendedName>
</protein>
<evidence type="ECO:0000313" key="3">
    <source>
        <dbReference type="EMBL" id="ODQ94500.1"/>
    </source>
</evidence>
<proteinExistence type="predicted"/>
<dbReference type="AlphaFoldDB" id="A0A1E3RXC3"/>
<dbReference type="PANTHER" id="PTHR41259:SF1">
    <property type="entry name" value="DOUBLE-STRAND BREAK REPAIR RAD50 ATPASE, PUTATIVE-RELATED"/>
    <property type="match status" value="1"/>
</dbReference>
<keyword evidence="1" id="KW-0175">Coiled coil</keyword>
<sequence length="885" mass="95023">MKLHRLVLTNYRGITHREIEFPDRGVVVVSGANEVGKSSMIEALDLLLEAKDRSAKKEVRQVKPTHADVGAEITAEISTGPYRFEYRKRFHKRCETALTVLAPHREQLTGDEAHDRVRAMLDETVDTGLWQAHRVLQSTSTAAVDLSGCDALSRALDVAAGEALPDTSGPDTAGPGATGAEALLIDRIETEYLRYFTRTGRPTGEWAGVTARLAAAEEEVARCAAAVAQVDDAVRRHAELTEHLGRTAVARAEASKRLAAAQQAADTVAVLTRQLKEAELVAAAADAGHKAAVAAVTERRRLRADIDERATAITALQASVTEAADEHDTAAQVAQAAEEAAEKARAAVETTRARVEAARQAVQQLADREESERLAARLARIDAALRDLERLHTELAEITLTDAHMQVIEAAEVAVQRAAGQAELMSARVELTALGDVEVRVDGEPVGLRAGATWSSSLGAPTDIELPGVLTARVVPGATATETRAKLVAAQDVLAQALAKAGVDDVASARRSHQRHRELTAECDRLRATADALTGDDTVDELRSRLAELGEPTEQGAGGPRDPAPIRAELDAASAAYQQAIVQCETHRKVAEEAAKRLGERKVRATALREKLTAIEVEIEAARARLAEQRAAAADDELTLNAETHADKARRAEALVAELGDELAGMTPEAVATALRDAAQQADELAARHDESAEALREVSTQLKVYGTEGRKGRLDEAETEREHAQAEYAQVRRRARAAELLRSVITRHRDATRLRYVEPFRTEVERLGRIVFGETFEVEIDSALRICSRTLSGRTVPYDSLSGGAKEQLGIVARLASAALVAKEDTVPVVIDDALGFTDSDRLAKMGAVFNAVGGDGQVIVLTCNAQRYASIDGARHIELATSA</sequence>
<dbReference type="EMBL" id="MIGZ01000038">
    <property type="protein sequence ID" value="ODQ94500.1"/>
    <property type="molecule type" value="Genomic_DNA"/>
</dbReference>
<dbReference type="Pfam" id="PF13175">
    <property type="entry name" value="AAA_15"/>
    <property type="match status" value="1"/>
</dbReference>
<dbReference type="RefSeq" id="WP_069404843.1">
    <property type="nucleotide sequence ID" value="NZ_MIGZ01000038.1"/>
</dbReference>
<feature type="coiled-coil region" evidence="1">
    <location>
        <begin position="675"/>
        <end position="742"/>
    </location>
</feature>
<evidence type="ECO:0000313" key="4">
    <source>
        <dbReference type="Proteomes" id="UP000094243"/>
    </source>
</evidence>
<feature type="domain" description="Endonuclease GajA/Old nuclease/RecF-like AAA" evidence="2">
    <location>
        <begin position="1"/>
        <end position="60"/>
    </location>
</feature>
<dbReference type="Gene3D" id="3.40.50.300">
    <property type="entry name" value="P-loop containing nucleotide triphosphate hydrolases"/>
    <property type="match status" value="2"/>
</dbReference>
<evidence type="ECO:0000259" key="2">
    <source>
        <dbReference type="Pfam" id="PF13175"/>
    </source>
</evidence>
<feature type="coiled-coil region" evidence="1">
    <location>
        <begin position="334"/>
        <end position="401"/>
    </location>
</feature>
<name>A0A1E3RXC3_9MYCO</name>
<dbReference type="Proteomes" id="UP000094243">
    <property type="component" value="Unassembled WGS sequence"/>
</dbReference>
<dbReference type="SUPFAM" id="SSF52540">
    <property type="entry name" value="P-loop containing nucleoside triphosphate hydrolases"/>
    <property type="match status" value="1"/>
</dbReference>
<evidence type="ECO:0000256" key="1">
    <source>
        <dbReference type="SAM" id="Coils"/>
    </source>
</evidence>
<feature type="coiled-coil region" evidence="1">
    <location>
        <begin position="605"/>
        <end position="632"/>
    </location>
</feature>
<dbReference type="PANTHER" id="PTHR41259">
    <property type="entry name" value="DOUBLE-STRAND BREAK REPAIR RAD50 ATPASE, PUTATIVE-RELATED"/>
    <property type="match status" value="1"/>
</dbReference>
<reference evidence="4" key="1">
    <citation type="submission" date="2016-09" db="EMBL/GenBank/DDBJ databases">
        <authorList>
            <person name="Greninger A.L."/>
            <person name="Jerome K.R."/>
            <person name="Mcnair B."/>
            <person name="Wallis C."/>
            <person name="Fang F."/>
        </authorList>
    </citation>
    <scope>NUCLEOTIDE SEQUENCE [LARGE SCALE GENOMIC DNA]</scope>
    <source>
        <strain evidence="4">M7</strain>
    </source>
</reference>
<comment type="caution">
    <text evidence="3">The sequence shown here is derived from an EMBL/GenBank/DDBJ whole genome shotgun (WGS) entry which is preliminary data.</text>
</comment>
<dbReference type="OrthoDB" id="3177877at2"/>
<gene>
    <name evidence="3" type="ORF">BHQ17_08895</name>
</gene>
<accession>A0A1E3RXC3</accession>
<keyword evidence="4" id="KW-1185">Reference proteome</keyword>
<organism evidence="3 4">
    <name type="scientific">Mycolicibacterium holsaticum</name>
    <dbReference type="NCBI Taxonomy" id="152142"/>
    <lineage>
        <taxon>Bacteria</taxon>
        <taxon>Bacillati</taxon>
        <taxon>Actinomycetota</taxon>
        <taxon>Actinomycetes</taxon>
        <taxon>Mycobacteriales</taxon>
        <taxon>Mycobacteriaceae</taxon>
        <taxon>Mycolicibacterium</taxon>
    </lineage>
</organism>
<dbReference type="InterPro" id="IPR027417">
    <property type="entry name" value="P-loop_NTPase"/>
</dbReference>